<reference evidence="3 4" key="1">
    <citation type="submission" date="2016-07" db="EMBL/GenBank/DDBJ databases">
        <title>Pervasive Adenine N6-methylation of Active Genes in Fungi.</title>
        <authorList>
            <consortium name="DOE Joint Genome Institute"/>
            <person name="Mondo S.J."/>
            <person name="Dannebaum R.O."/>
            <person name="Kuo R.C."/>
            <person name="Labutti K."/>
            <person name="Haridas S."/>
            <person name="Kuo A."/>
            <person name="Salamov A."/>
            <person name="Ahrendt S.R."/>
            <person name="Lipzen A."/>
            <person name="Sullivan W."/>
            <person name="Andreopoulos W.B."/>
            <person name="Clum A."/>
            <person name="Lindquist E."/>
            <person name="Daum C."/>
            <person name="Ramamoorthy G.K."/>
            <person name="Gryganskyi A."/>
            <person name="Culley D."/>
            <person name="Magnuson J.K."/>
            <person name="James T.Y."/>
            <person name="O'Malley M.A."/>
            <person name="Stajich J.E."/>
            <person name="Spatafora J.W."/>
            <person name="Visel A."/>
            <person name="Grigoriev I.V."/>
        </authorList>
    </citation>
    <scope>NUCLEOTIDE SEQUENCE [LARGE SCALE GENOMIC DNA]</scope>
    <source>
        <strain evidence="3 4">12-1054</strain>
    </source>
</reference>
<feature type="chain" id="PRO_5013186460" evidence="2">
    <location>
        <begin position="48"/>
        <end position="346"/>
    </location>
</feature>
<dbReference type="RefSeq" id="XP_040726686.1">
    <property type="nucleotide sequence ID" value="XM_040870426.1"/>
</dbReference>
<keyword evidence="4" id="KW-1185">Reference proteome</keyword>
<feature type="region of interest" description="Disordered" evidence="1">
    <location>
        <begin position="54"/>
        <end position="104"/>
    </location>
</feature>
<comment type="caution">
    <text evidence="3">The sequence shown here is derived from an EMBL/GenBank/DDBJ whole genome shotgun (WGS) entry which is preliminary data.</text>
</comment>
<feature type="compositionally biased region" description="Polar residues" evidence="1">
    <location>
        <begin position="66"/>
        <end position="76"/>
    </location>
</feature>
<dbReference type="Proteomes" id="UP000193685">
    <property type="component" value="Unassembled WGS sequence"/>
</dbReference>
<accession>A0A1Y2FLQ8</accession>
<proteinExistence type="predicted"/>
<organism evidence="3 4">
    <name type="scientific">Protomyces lactucae-debilis</name>
    <dbReference type="NCBI Taxonomy" id="2754530"/>
    <lineage>
        <taxon>Eukaryota</taxon>
        <taxon>Fungi</taxon>
        <taxon>Dikarya</taxon>
        <taxon>Ascomycota</taxon>
        <taxon>Taphrinomycotina</taxon>
        <taxon>Taphrinomycetes</taxon>
        <taxon>Taphrinales</taxon>
        <taxon>Protomycetaceae</taxon>
        <taxon>Protomyces</taxon>
    </lineage>
</organism>
<dbReference type="GeneID" id="63787025"/>
<protein>
    <submittedName>
        <fullName evidence="3">Uncharacterized protein</fullName>
    </submittedName>
</protein>
<name>A0A1Y2FLQ8_PROLT</name>
<dbReference type="EMBL" id="MCFI01000005">
    <property type="protein sequence ID" value="ORY84903.1"/>
    <property type="molecule type" value="Genomic_DNA"/>
</dbReference>
<evidence type="ECO:0000256" key="2">
    <source>
        <dbReference type="SAM" id="SignalP"/>
    </source>
</evidence>
<evidence type="ECO:0000313" key="4">
    <source>
        <dbReference type="Proteomes" id="UP000193685"/>
    </source>
</evidence>
<feature type="signal peptide" evidence="2">
    <location>
        <begin position="1"/>
        <end position="47"/>
    </location>
</feature>
<keyword evidence="2" id="KW-0732">Signal</keyword>
<gene>
    <name evidence="3" type="ORF">BCR37DRAFT_386259</name>
</gene>
<sequence length="346" mass="37943">MTAMFSKLAGVRGSLTRHTPSTARMKYFIFLLCSSLLLIGNFAPSAASPAAAAAAEPGRTAGERQGTPTTAQNTNRGQKRIGDDQGAGPSKARKQNQKSAPTSTAEDTCYGLKLRVFRLCAQERQDYRDFLKKKNLRPTAEGCVISRVCVNTRVLDVEPACPSSLCPPTERPDETNYQCPCEATLIAFRIRHAKPWNMPAVEKYFDFRRKLGVGPANCIRCHRVFVAERMTKPHWVLKEAVWDPLVDCKQPPNSCKCSYAGGKDGTGGRCTADLFNKTPLRTPLSMFYVDLNKEPAQDSAAAATGSSQELASDLEFTQTFALSDLNQNGMCINPTIDQPGFCSRRS</sequence>
<evidence type="ECO:0000256" key="1">
    <source>
        <dbReference type="SAM" id="MobiDB-lite"/>
    </source>
</evidence>
<evidence type="ECO:0000313" key="3">
    <source>
        <dbReference type="EMBL" id="ORY84903.1"/>
    </source>
</evidence>
<dbReference type="AlphaFoldDB" id="A0A1Y2FLQ8"/>